<dbReference type="PANTHER" id="PTHR45649">
    <property type="entry name" value="AMINO-ACID PERMEASE BAT1"/>
    <property type="match status" value="1"/>
</dbReference>
<evidence type="ECO:0000256" key="1">
    <source>
        <dbReference type="ARBA" id="ARBA00004141"/>
    </source>
</evidence>
<evidence type="ECO:0000256" key="5">
    <source>
        <dbReference type="ARBA" id="ARBA00023136"/>
    </source>
</evidence>
<evidence type="ECO:0000256" key="6">
    <source>
        <dbReference type="SAM" id="Phobius"/>
    </source>
</evidence>
<evidence type="ECO:0000256" key="4">
    <source>
        <dbReference type="ARBA" id="ARBA00022989"/>
    </source>
</evidence>
<feature type="transmembrane region" description="Helical" evidence="6">
    <location>
        <begin position="493"/>
        <end position="512"/>
    </location>
</feature>
<dbReference type="EMBL" id="JAPQKH010000006">
    <property type="protein sequence ID" value="KAJ5094596.1"/>
    <property type="molecule type" value="Genomic_DNA"/>
</dbReference>
<sequence>MAAYEMRERALSGGNQTENSTERLVAGNLSFNRDENKLRRLGKTPSLQRNFDTLSLLSFSCILLVTWEAIVVDFDQMLGSAGPKGVISAYMFVWIGTGCSFVVLSELSSMAPTAGGQYHWCAMLAPSSCMELLSYVTGWLSAISWQVLLVATNQLCGTLVQNLVRMSIKGYRPTTWKRTLIGLCMQLFAVGANLAGGKFLPSLETFTFVIHVLGYFGILIPVAYMAKHKSTSEVFGTSLNSGNFSTHGLAWFVGLNSYVNIFGGGDAAVHMAEEVENAAVALPQALMLTILIDGCMGLGMIILLLYSDIRMAIGSWSSIEIFYRVTGSARGAIAMSSVCTAIVIGSSFAALAPASRQLWSLARDRVVKVSSQKLPTRSILLVSIVSCLLSLLSVASPTAFAAVTTTGVTCWNVSYLTVQVLLLYRRCRGQIASSDGYGDTNINIPGAKLVWGPFRVPGIWGTLINGYAVVYTIIIIFFSFWPDRVHPGAKHMSYTVVSTFVVVMFPVIYYYLQARHVYKGPVKEIST</sequence>
<dbReference type="PIRSF" id="PIRSF006060">
    <property type="entry name" value="AA_transporter"/>
    <property type="match status" value="1"/>
</dbReference>
<reference evidence="7" key="2">
    <citation type="journal article" date="2023" name="IMA Fungus">
        <title>Comparative genomic study of the Penicillium genus elucidates a diverse pangenome and 15 lateral gene transfer events.</title>
        <authorList>
            <person name="Petersen C."/>
            <person name="Sorensen T."/>
            <person name="Nielsen M.R."/>
            <person name="Sondergaard T.E."/>
            <person name="Sorensen J.L."/>
            <person name="Fitzpatrick D.A."/>
            <person name="Frisvad J.C."/>
            <person name="Nielsen K.L."/>
        </authorList>
    </citation>
    <scope>NUCLEOTIDE SEQUENCE</scope>
    <source>
        <strain evidence="7">IBT 30069</strain>
    </source>
</reference>
<dbReference type="Gene3D" id="1.20.1740.10">
    <property type="entry name" value="Amino acid/polyamine transporter I"/>
    <property type="match status" value="1"/>
</dbReference>
<dbReference type="Pfam" id="PF13520">
    <property type="entry name" value="AA_permease_2"/>
    <property type="match status" value="1"/>
</dbReference>
<evidence type="ECO:0000313" key="7">
    <source>
        <dbReference type="EMBL" id="KAJ5094596.1"/>
    </source>
</evidence>
<keyword evidence="2" id="KW-0813">Transport</keyword>
<name>A0A9W9F6M2_9EURO</name>
<comment type="caution">
    <text evidence="7">The sequence shown here is derived from an EMBL/GenBank/DDBJ whole genome shotgun (WGS) entry which is preliminary data.</text>
</comment>
<feature type="transmembrane region" description="Helical" evidence="6">
    <location>
        <begin position="206"/>
        <end position="226"/>
    </location>
</feature>
<dbReference type="Proteomes" id="UP001149165">
    <property type="component" value="Unassembled WGS sequence"/>
</dbReference>
<keyword evidence="8" id="KW-1185">Reference proteome</keyword>
<gene>
    <name evidence="7" type="ORF">N7456_010457</name>
</gene>
<dbReference type="GO" id="GO:0016020">
    <property type="term" value="C:membrane"/>
    <property type="evidence" value="ECO:0007669"/>
    <property type="project" value="UniProtKB-SubCell"/>
</dbReference>
<dbReference type="InterPro" id="IPR002293">
    <property type="entry name" value="AA/rel_permease1"/>
</dbReference>
<keyword evidence="4 6" id="KW-1133">Transmembrane helix</keyword>
<reference evidence="7" key="1">
    <citation type="submission" date="2022-11" db="EMBL/GenBank/DDBJ databases">
        <authorList>
            <person name="Petersen C."/>
        </authorList>
    </citation>
    <scope>NUCLEOTIDE SEQUENCE</scope>
    <source>
        <strain evidence="7">IBT 30069</strain>
    </source>
</reference>
<accession>A0A9W9F6M2</accession>
<feature type="transmembrane region" description="Helical" evidence="6">
    <location>
        <begin position="374"/>
        <end position="394"/>
    </location>
</feature>
<feature type="transmembrane region" description="Helical" evidence="6">
    <location>
        <begin position="285"/>
        <end position="306"/>
    </location>
</feature>
<keyword evidence="5 6" id="KW-0472">Membrane</keyword>
<feature type="transmembrane region" description="Helical" evidence="6">
    <location>
        <begin position="458"/>
        <end position="481"/>
    </location>
</feature>
<feature type="transmembrane region" description="Helical" evidence="6">
    <location>
        <begin position="86"/>
        <end position="104"/>
    </location>
</feature>
<protein>
    <recommendedName>
        <fullName evidence="9">Amino acid/polyamine transporter I</fullName>
    </recommendedName>
</protein>
<feature type="transmembrane region" description="Helical" evidence="6">
    <location>
        <begin position="180"/>
        <end position="200"/>
    </location>
</feature>
<evidence type="ECO:0000256" key="3">
    <source>
        <dbReference type="ARBA" id="ARBA00022692"/>
    </source>
</evidence>
<evidence type="ECO:0008006" key="9">
    <source>
        <dbReference type="Google" id="ProtNLM"/>
    </source>
</evidence>
<dbReference type="PANTHER" id="PTHR45649:SF25">
    <property type="entry name" value="TRANSPORTER, PUTATIVE (EUROFUNG)-RELATED"/>
    <property type="match status" value="1"/>
</dbReference>
<feature type="transmembrane region" description="Helical" evidence="6">
    <location>
        <begin position="332"/>
        <end position="353"/>
    </location>
</feature>
<proteinExistence type="predicted"/>
<dbReference type="GO" id="GO:0022857">
    <property type="term" value="F:transmembrane transporter activity"/>
    <property type="evidence" value="ECO:0007669"/>
    <property type="project" value="InterPro"/>
</dbReference>
<evidence type="ECO:0000256" key="2">
    <source>
        <dbReference type="ARBA" id="ARBA00022448"/>
    </source>
</evidence>
<keyword evidence="3 6" id="KW-0812">Transmembrane</keyword>
<dbReference type="OrthoDB" id="3257095at2759"/>
<evidence type="ECO:0000313" key="8">
    <source>
        <dbReference type="Proteomes" id="UP001149165"/>
    </source>
</evidence>
<feature type="transmembrane region" description="Helical" evidence="6">
    <location>
        <begin position="54"/>
        <end position="74"/>
    </location>
</feature>
<comment type="subcellular location">
    <subcellularLocation>
        <location evidence="1">Membrane</location>
        <topology evidence="1">Multi-pass membrane protein</topology>
    </subcellularLocation>
</comment>
<organism evidence="7 8">
    <name type="scientific">Penicillium angulare</name>
    <dbReference type="NCBI Taxonomy" id="116970"/>
    <lineage>
        <taxon>Eukaryota</taxon>
        <taxon>Fungi</taxon>
        <taxon>Dikarya</taxon>
        <taxon>Ascomycota</taxon>
        <taxon>Pezizomycotina</taxon>
        <taxon>Eurotiomycetes</taxon>
        <taxon>Eurotiomycetidae</taxon>
        <taxon>Eurotiales</taxon>
        <taxon>Aspergillaceae</taxon>
        <taxon>Penicillium</taxon>
    </lineage>
</organism>
<dbReference type="AlphaFoldDB" id="A0A9W9F6M2"/>